<name>A0A3Q2ZPL4_KRYMA</name>
<keyword evidence="4" id="KW-0732">Signal</keyword>
<dbReference type="OMA" id="YNETHCK"/>
<proteinExistence type="inferred from homology"/>
<dbReference type="STRING" id="37003.ENSKMAP00000005763"/>
<comment type="similarity">
    <text evidence="2 3">Belongs to the RNase T2 family.</text>
</comment>
<comment type="subcellular location">
    <subcellularLocation>
        <location evidence="1">Lysosome lumen</location>
    </subcellularLocation>
</comment>
<dbReference type="GO" id="GO:0043202">
    <property type="term" value="C:lysosomal lumen"/>
    <property type="evidence" value="ECO:0007669"/>
    <property type="project" value="UniProtKB-SubCell"/>
</dbReference>
<dbReference type="PROSITE" id="PS00530">
    <property type="entry name" value="RNASE_T2_1"/>
    <property type="match status" value="1"/>
</dbReference>
<evidence type="ECO:0000256" key="1">
    <source>
        <dbReference type="ARBA" id="ARBA00004227"/>
    </source>
</evidence>
<evidence type="ECO:0000256" key="4">
    <source>
        <dbReference type="SAM" id="SignalP"/>
    </source>
</evidence>
<dbReference type="GO" id="GO:0006401">
    <property type="term" value="P:RNA catabolic process"/>
    <property type="evidence" value="ECO:0007669"/>
    <property type="project" value="TreeGrafter"/>
</dbReference>
<dbReference type="Pfam" id="PF00445">
    <property type="entry name" value="Ribonuclease_T2"/>
    <property type="match status" value="1"/>
</dbReference>
<evidence type="ECO:0000256" key="2">
    <source>
        <dbReference type="ARBA" id="ARBA00007469"/>
    </source>
</evidence>
<evidence type="ECO:0000313" key="6">
    <source>
        <dbReference type="Proteomes" id="UP000264800"/>
    </source>
</evidence>
<protein>
    <submittedName>
        <fullName evidence="5">Uncharacterized protein</fullName>
    </submittedName>
</protein>
<accession>A0A3Q2ZPL4</accession>
<dbReference type="GO" id="GO:0005576">
    <property type="term" value="C:extracellular region"/>
    <property type="evidence" value="ECO:0007669"/>
    <property type="project" value="TreeGrafter"/>
</dbReference>
<dbReference type="GeneTree" id="ENSGT00940000178011"/>
<dbReference type="Proteomes" id="UP000264800">
    <property type="component" value="Unplaced"/>
</dbReference>
<reference evidence="5" key="1">
    <citation type="submission" date="2025-08" db="UniProtKB">
        <authorList>
            <consortium name="Ensembl"/>
        </authorList>
    </citation>
    <scope>IDENTIFICATION</scope>
</reference>
<keyword evidence="6" id="KW-1185">Reference proteome</keyword>
<dbReference type="Ensembl" id="ENSKMAT00000005863.1">
    <property type="protein sequence ID" value="ENSKMAP00000005763.1"/>
    <property type="gene ID" value="ENSKMAG00000004382.1"/>
</dbReference>
<dbReference type="PANTHER" id="PTHR11240">
    <property type="entry name" value="RIBONUCLEASE T2"/>
    <property type="match status" value="1"/>
</dbReference>
<dbReference type="GO" id="GO:0003723">
    <property type="term" value="F:RNA binding"/>
    <property type="evidence" value="ECO:0007669"/>
    <property type="project" value="InterPro"/>
</dbReference>
<dbReference type="SUPFAM" id="SSF55895">
    <property type="entry name" value="Ribonuclease Rh-like"/>
    <property type="match status" value="1"/>
</dbReference>
<sequence length="135" mass="15670">MSCSVLPMLVILSPALFFLLMPDASVALWEDYKHVRHSSELYDNKHECTWKCLVFVLQWPGGFCLSLYNETHCKIPPDVNNWTIHGLWPLGVQSCCSCWPMFHSDVQVISSLFLPKHNWSEDLTHRLDVFIFSRS</sequence>
<dbReference type="PANTHER" id="PTHR11240:SF85">
    <property type="entry name" value="RIBONUCLEASE T2"/>
    <property type="match status" value="1"/>
</dbReference>
<dbReference type="InterPro" id="IPR036430">
    <property type="entry name" value="RNase_T2-like_sf"/>
</dbReference>
<feature type="signal peptide" evidence="4">
    <location>
        <begin position="1"/>
        <end position="27"/>
    </location>
</feature>
<evidence type="ECO:0000256" key="3">
    <source>
        <dbReference type="RuleBase" id="RU004328"/>
    </source>
</evidence>
<dbReference type="Gene3D" id="3.90.730.10">
    <property type="entry name" value="Ribonuclease T2-like"/>
    <property type="match status" value="1"/>
</dbReference>
<evidence type="ECO:0000313" key="5">
    <source>
        <dbReference type="Ensembl" id="ENSKMAP00000005763.1"/>
    </source>
</evidence>
<dbReference type="GO" id="GO:0033897">
    <property type="term" value="F:ribonuclease T2 activity"/>
    <property type="evidence" value="ECO:0007669"/>
    <property type="project" value="InterPro"/>
</dbReference>
<dbReference type="InterPro" id="IPR001568">
    <property type="entry name" value="RNase_T2-like"/>
</dbReference>
<organism evidence="5 6">
    <name type="scientific">Kryptolebias marmoratus</name>
    <name type="common">Mangrove killifish</name>
    <name type="synonym">Rivulus marmoratus</name>
    <dbReference type="NCBI Taxonomy" id="37003"/>
    <lineage>
        <taxon>Eukaryota</taxon>
        <taxon>Metazoa</taxon>
        <taxon>Chordata</taxon>
        <taxon>Craniata</taxon>
        <taxon>Vertebrata</taxon>
        <taxon>Euteleostomi</taxon>
        <taxon>Actinopterygii</taxon>
        <taxon>Neopterygii</taxon>
        <taxon>Teleostei</taxon>
        <taxon>Neoteleostei</taxon>
        <taxon>Acanthomorphata</taxon>
        <taxon>Ovalentaria</taxon>
        <taxon>Atherinomorphae</taxon>
        <taxon>Cyprinodontiformes</taxon>
        <taxon>Rivulidae</taxon>
        <taxon>Kryptolebias</taxon>
    </lineage>
</organism>
<dbReference type="AlphaFoldDB" id="A0A3Q2ZPL4"/>
<feature type="chain" id="PRO_5018698820" evidence="4">
    <location>
        <begin position="28"/>
        <end position="135"/>
    </location>
</feature>
<dbReference type="InterPro" id="IPR018188">
    <property type="entry name" value="RNase_T2_His_AS_1"/>
</dbReference>
<reference evidence="5" key="2">
    <citation type="submission" date="2025-09" db="UniProtKB">
        <authorList>
            <consortium name="Ensembl"/>
        </authorList>
    </citation>
    <scope>IDENTIFICATION</scope>
</reference>